<feature type="region of interest" description="Disordered" evidence="1">
    <location>
        <begin position="287"/>
        <end position="322"/>
    </location>
</feature>
<evidence type="ECO:0000256" key="1">
    <source>
        <dbReference type="SAM" id="MobiDB-lite"/>
    </source>
</evidence>
<sequence length="339" mass="37221">MARKKSVPVGESVVGALATETPLVLDVTKVVPEAVSVSPARVRPPMPDFLGEGAHECDRFFTPEGEDAKCFGWAKKGNEFCANCFSAQKATALGTNGRIPMPATGGPWLPCPTCTTGWRSETFPNCKRCYDRAQDGEGQNHRTNGKPPIPAEKVVEATKARILKFAKWLDGENKVHTEALMQANELLAKAEEEAAYADPDSQDFARELANGASDIVGAMIVEALAARWEKLWAESFRLNVEIPADARECLHRYGEFLNEEKYGQAAATLLRGTGILNIELKPARLVSRENGDGQGNHSQGQSWQDDLGFAPEKKRQNRVSKMERLSAIRELRDRARANA</sequence>
<evidence type="ECO:0000313" key="2">
    <source>
        <dbReference type="EMBL" id="OGC57389.1"/>
    </source>
</evidence>
<dbReference type="AlphaFoldDB" id="A0A1F4VJN6"/>
<accession>A0A1F4VJN6</accession>
<dbReference type="Proteomes" id="UP000177763">
    <property type="component" value="Unassembled WGS sequence"/>
</dbReference>
<name>A0A1F4VJN6_UNCKA</name>
<evidence type="ECO:0000313" key="3">
    <source>
        <dbReference type="Proteomes" id="UP000177763"/>
    </source>
</evidence>
<reference evidence="2 3" key="1">
    <citation type="journal article" date="2016" name="Nat. Commun.">
        <title>Thousands of microbial genomes shed light on interconnected biogeochemical processes in an aquifer system.</title>
        <authorList>
            <person name="Anantharaman K."/>
            <person name="Brown C.T."/>
            <person name="Hug L.A."/>
            <person name="Sharon I."/>
            <person name="Castelle C.J."/>
            <person name="Probst A.J."/>
            <person name="Thomas B.C."/>
            <person name="Singh A."/>
            <person name="Wilkins M.J."/>
            <person name="Karaoz U."/>
            <person name="Brodie E.L."/>
            <person name="Williams K.H."/>
            <person name="Hubbard S.S."/>
            <person name="Banfield J.F."/>
        </authorList>
    </citation>
    <scope>NUCLEOTIDE SEQUENCE [LARGE SCALE GENOMIC DNA]</scope>
</reference>
<comment type="caution">
    <text evidence="2">The sequence shown here is derived from an EMBL/GenBank/DDBJ whole genome shotgun (WGS) entry which is preliminary data.</text>
</comment>
<dbReference type="EMBL" id="MEVN01000014">
    <property type="protein sequence ID" value="OGC57389.1"/>
    <property type="molecule type" value="Genomic_DNA"/>
</dbReference>
<feature type="compositionally biased region" description="Polar residues" evidence="1">
    <location>
        <begin position="295"/>
        <end position="304"/>
    </location>
</feature>
<protein>
    <submittedName>
        <fullName evidence="2">Uncharacterized protein</fullName>
    </submittedName>
</protein>
<organism evidence="2 3">
    <name type="scientific">candidate division WWE3 bacterium RIFCSPLOWO2_12_FULL_36_10</name>
    <dbReference type="NCBI Taxonomy" id="1802630"/>
    <lineage>
        <taxon>Bacteria</taxon>
        <taxon>Katanobacteria</taxon>
    </lineage>
</organism>
<gene>
    <name evidence="2" type="ORF">A3H26_03295</name>
</gene>
<proteinExistence type="predicted"/>